<reference evidence="2" key="1">
    <citation type="submission" date="2020-11" db="EMBL/GenBank/DDBJ databases">
        <title>Carbohydrate-dependent, anaerobic sulfur respiration: A novel catabolism in halophilic archaea.</title>
        <authorList>
            <person name="Sorokin D.Y."/>
            <person name="Messina E."/>
            <person name="Smedile F."/>
            <person name="La Cono V."/>
            <person name="Hallsworth J.E."/>
            <person name="Yakimov M.M."/>
        </authorList>
    </citation>
    <scope>NUCLEOTIDE SEQUENCE</scope>
    <source>
        <strain evidence="2">HSR12-1</strain>
    </source>
</reference>
<dbReference type="SUPFAM" id="SSF48371">
    <property type="entry name" value="ARM repeat"/>
    <property type="match status" value="1"/>
</dbReference>
<dbReference type="InterPro" id="IPR016024">
    <property type="entry name" value="ARM-type_fold"/>
</dbReference>
<evidence type="ECO:0000313" key="3">
    <source>
        <dbReference type="Proteomes" id="UP000663525"/>
    </source>
</evidence>
<dbReference type="RefSeq" id="WP_229114688.1">
    <property type="nucleotide sequence ID" value="NZ_CP064787.1"/>
</dbReference>
<evidence type="ECO:0000313" key="2">
    <source>
        <dbReference type="EMBL" id="QSG05055.1"/>
    </source>
</evidence>
<proteinExistence type="predicted"/>
<name>A0A897N2V2_9EURY</name>
<feature type="compositionally biased region" description="Basic and acidic residues" evidence="1">
    <location>
        <begin position="1"/>
        <end position="13"/>
    </location>
</feature>
<organism evidence="2 3">
    <name type="scientific">Halapricum desulfuricans</name>
    <dbReference type="NCBI Taxonomy" id="2841257"/>
    <lineage>
        <taxon>Archaea</taxon>
        <taxon>Methanobacteriati</taxon>
        <taxon>Methanobacteriota</taxon>
        <taxon>Stenosarchaea group</taxon>
        <taxon>Halobacteria</taxon>
        <taxon>Halobacteriales</taxon>
        <taxon>Haloarculaceae</taxon>
        <taxon>Halapricum</taxon>
    </lineage>
</organism>
<protein>
    <submittedName>
        <fullName evidence="2">NACHT family NTPase fused to HEAT repeats domain</fullName>
    </submittedName>
</protein>
<sequence>MDGESDRSERGHVPPDPAEITAALAAEDPTRRREAIDAFGRLVRSDVDSAAEHAGAVARQLDDESRVVARGAAEVLVPVADEHPDTLLGELDRVVALLAADTVDLSVAGARLLSPLGVDRPQAVARHTDRLLEILIDDAVPKPEAAVPESVDRVGTRQMVRSVQQESLKRRRYVRQTIANVIVAVAESDPTSIDDVEGLEALLDDPDPGVVGPALDALGNIAQADADRTRQTLDSVLACVEHENTQVRARAVRTLGYMGAESAVQTLERVAVEDDEEAVRELAAETATFLSGE</sequence>
<gene>
    <name evidence="2" type="ORF">HSR121_0701</name>
</gene>
<dbReference type="Proteomes" id="UP000663525">
    <property type="component" value="Chromosome"/>
</dbReference>
<dbReference type="Pfam" id="PF13646">
    <property type="entry name" value="HEAT_2"/>
    <property type="match status" value="1"/>
</dbReference>
<evidence type="ECO:0000256" key="1">
    <source>
        <dbReference type="SAM" id="MobiDB-lite"/>
    </source>
</evidence>
<dbReference type="Gene3D" id="1.25.10.10">
    <property type="entry name" value="Leucine-rich Repeat Variant"/>
    <property type="match status" value="2"/>
</dbReference>
<dbReference type="EMBL" id="CP064787">
    <property type="protein sequence ID" value="QSG05055.1"/>
    <property type="molecule type" value="Genomic_DNA"/>
</dbReference>
<dbReference type="GeneID" id="68854344"/>
<dbReference type="InterPro" id="IPR011989">
    <property type="entry name" value="ARM-like"/>
</dbReference>
<feature type="region of interest" description="Disordered" evidence="1">
    <location>
        <begin position="1"/>
        <end position="29"/>
    </location>
</feature>
<dbReference type="AlphaFoldDB" id="A0A897N2V2"/>
<accession>A0A897N2V2</accession>